<dbReference type="SUPFAM" id="SSF161098">
    <property type="entry name" value="MetI-like"/>
    <property type="match status" value="1"/>
</dbReference>
<keyword evidence="2" id="KW-0813">Transport</keyword>
<dbReference type="InterPro" id="IPR000515">
    <property type="entry name" value="MetI-like"/>
</dbReference>
<feature type="domain" description="ABC transmembrane type-1" evidence="8">
    <location>
        <begin position="70"/>
        <end position="259"/>
    </location>
</feature>
<keyword evidence="6 7" id="KW-0472">Membrane</keyword>
<feature type="transmembrane region" description="Helical" evidence="7">
    <location>
        <begin position="182"/>
        <end position="207"/>
    </location>
</feature>
<keyword evidence="5 7" id="KW-1133">Transmembrane helix</keyword>
<dbReference type="EMBL" id="VSSQ01004412">
    <property type="protein sequence ID" value="MPM25095.1"/>
    <property type="molecule type" value="Genomic_DNA"/>
</dbReference>
<dbReference type="AlphaFoldDB" id="A0A644Y971"/>
<organism evidence="9">
    <name type="scientific">bioreactor metagenome</name>
    <dbReference type="NCBI Taxonomy" id="1076179"/>
    <lineage>
        <taxon>unclassified sequences</taxon>
        <taxon>metagenomes</taxon>
        <taxon>ecological metagenomes</taxon>
    </lineage>
</organism>
<keyword evidence="4 7" id="KW-0812">Transmembrane</keyword>
<sequence length="275" mass="30923">MWKKKKAGTAAAYVVLIFVAIFSVLPFYYVFSIATKTPAEAFSTTFSWIWKPTMDNFKQLFVEDNFLFYFKNSMIIAVLSMFVSVPLATLAAYGLIRHNSKLSNRLLNSMLALRIFPPMLLVIPFFLLATALKITDNKYVLMLIIVASNQPFAIWLMRGFIISLPKELDEAAHIDGCSLFKTFYKIILPLSMPGIGTASIFTFLLSYNEYLYALVLTGKKSMTLTVAMGKYAAEELVYWCMNAAGVVAIILPICIIMIFLQKWLVKGLTAGSVKE</sequence>
<accession>A0A644Y971</accession>
<evidence type="ECO:0000256" key="7">
    <source>
        <dbReference type="SAM" id="Phobius"/>
    </source>
</evidence>
<dbReference type="InterPro" id="IPR035906">
    <property type="entry name" value="MetI-like_sf"/>
</dbReference>
<feature type="transmembrane region" description="Helical" evidence="7">
    <location>
        <begin position="74"/>
        <end position="95"/>
    </location>
</feature>
<keyword evidence="3" id="KW-1003">Cell membrane</keyword>
<dbReference type="InterPro" id="IPR050901">
    <property type="entry name" value="BP-dep_ABC_trans_perm"/>
</dbReference>
<evidence type="ECO:0000256" key="2">
    <source>
        <dbReference type="ARBA" id="ARBA00022448"/>
    </source>
</evidence>
<evidence type="ECO:0000256" key="6">
    <source>
        <dbReference type="ARBA" id="ARBA00023136"/>
    </source>
</evidence>
<dbReference type="PROSITE" id="PS50928">
    <property type="entry name" value="ABC_TM1"/>
    <property type="match status" value="1"/>
</dbReference>
<dbReference type="GO" id="GO:0005886">
    <property type="term" value="C:plasma membrane"/>
    <property type="evidence" value="ECO:0007669"/>
    <property type="project" value="UniProtKB-SubCell"/>
</dbReference>
<proteinExistence type="predicted"/>
<dbReference type="Gene3D" id="1.10.3720.10">
    <property type="entry name" value="MetI-like"/>
    <property type="match status" value="1"/>
</dbReference>
<dbReference type="GO" id="GO:0055085">
    <property type="term" value="P:transmembrane transport"/>
    <property type="evidence" value="ECO:0007669"/>
    <property type="project" value="InterPro"/>
</dbReference>
<protein>
    <submittedName>
        <fullName evidence="9">Trehalose transport system permease protein SugB</fullName>
    </submittedName>
</protein>
<comment type="caution">
    <text evidence="9">The sequence shown here is derived from an EMBL/GenBank/DDBJ whole genome shotgun (WGS) entry which is preliminary data.</text>
</comment>
<evidence type="ECO:0000256" key="5">
    <source>
        <dbReference type="ARBA" id="ARBA00022989"/>
    </source>
</evidence>
<evidence type="ECO:0000256" key="4">
    <source>
        <dbReference type="ARBA" id="ARBA00022692"/>
    </source>
</evidence>
<reference evidence="9" key="1">
    <citation type="submission" date="2019-08" db="EMBL/GenBank/DDBJ databases">
        <authorList>
            <person name="Kucharzyk K."/>
            <person name="Murdoch R.W."/>
            <person name="Higgins S."/>
            <person name="Loffler F."/>
        </authorList>
    </citation>
    <scope>NUCLEOTIDE SEQUENCE</scope>
</reference>
<dbReference type="CDD" id="cd06261">
    <property type="entry name" value="TM_PBP2"/>
    <property type="match status" value="1"/>
</dbReference>
<evidence type="ECO:0000256" key="1">
    <source>
        <dbReference type="ARBA" id="ARBA00004651"/>
    </source>
</evidence>
<feature type="transmembrane region" description="Helical" evidence="7">
    <location>
        <begin position="12"/>
        <end position="31"/>
    </location>
</feature>
<evidence type="ECO:0000259" key="8">
    <source>
        <dbReference type="PROSITE" id="PS50928"/>
    </source>
</evidence>
<name>A0A644Y971_9ZZZZ</name>
<feature type="transmembrane region" description="Helical" evidence="7">
    <location>
        <begin position="140"/>
        <end position="161"/>
    </location>
</feature>
<dbReference type="PANTHER" id="PTHR32243:SF18">
    <property type="entry name" value="INNER MEMBRANE ABC TRANSPORTER PERMEASE PROTEIN YCJP"/>
    <property type="match status" value="1"/>
</dbReference>
<evidence type="ECO:0000313" key="9">
    <source>
        <dbReference type="EMBL" id="MPM25095.1"/>
    </source>
</evidence>
<comment type="subcellular location">
    <subcellularLocation>
        <location evidence="1">Cell membrane</location>
        <topology evidence="1">Multi-pass membrane protein</topology>
    </subcellularLocation>
</comment>
<evidence type="ECO:0000256" key="3">
    <source>
        <dbReference type="ARBA" id="ARBA00022475"/>
    </source>
</evidence>
<gene>
    <name evidence="9" type="primary">sugB_8</name>
    <name evidence="9" type="ORF">SDC9_71585</name>
</gene>
<dbReference type="PANTHER" id="PTHR32243">
    <property type="entry name" value="MALTOSE TRANSPORT SYSTEM PERMEASE-RELATED"/>
    <property type="match status" value="1"/>
</dbReference>
<feature type="transmembrane region" description="Helical" evidence="7">
    <location>
        <begin position="115"/>
        <end position="134"/>
    </location>
</feature>
<dbReference type="Pfam" id="PF00528">
    <property type="entry name" value="BPD_transp_1"/>
    <property type="match status" value="1"/>
</dbReference>
<feature type="transmembrane region" description="Helical" evidence="7">
    <location>
        <begin position="236"/>
        <end position="260"/>
    </location>
</feature>